<dbReference type="GO" id="GO:0140662">
    <property type="term" value="F:ATP-dependent protein folding chaperone"/>
    <property type="evidence" value="ECO:0007669"/>
    <property type="project" value="InterPro"/>
</dbReference>
<dbReference type="InterPro" id="IPR020575">
    <property type="entry name" value="Hsp90_N"/>
</dbReference>
<dbReference type="Pfam" id="PF00183">
    <property type="entry name" value="HSP90"/>
    <property type="match status" value="1"/>
</dbReference>
<dbReference type="GO" id="GO:0051082">
    <property type="term" value="F:unfolded protein binding"/>
    <property type="evidence" value="ECO:0007669"/>
    <property type="project" value="InterPro"/>
</dbReference>
<dbReference type="SUPFAM" id="SSF110942">
    <property type="entry name" value="HSP90 C-terminal domain"/>
    <property type="match status" value="1"/>
</dbReference>
<dbReference type="PRINTS" id="PR00775">
    <property type="entry name" value="HEATSHOCK90"/>
</dbReference>
<keyword evidence="3" id="KW-0963">Cytoplasm</keyword>
<evidence type="ECO:0000256" key="6">
    <source>
        <dbReference type="ARBA" id="ARBA00023186"/>
    </source>
</evidence>
<feature type="compositionally biased region" description="Acidic residues" evidence="7">
    <location>
        <begin position="798"/>
        <end position="808"/>
    </location>
</feature>
<evidence type="ECO:0000313" key="11">
    <source>
        <dbReference type="EMBL" id="CAL4791199.1"/>
    </source>
</evidence>
<dbReference type="CDD" id="cd16927">
    <property type="entry name" value="HATPase_Hsp90-like"/>
    <property type="match status" value="1"/>
</dbReference>
<dbReference type="SUPFAM" id="SSF55874">
    <property type="entry name" value="ATPase domain of HSP90 chaperone/DNA topoisomerase II/histidine kinase"/>
    <property type="match status" value="1"/>
</dbReference>
<evidence type="ECO:0000313" key="10">
    <source>
        <dbReference type="EMBL" id="CAL1157262.1"/>
    </source>
</evidence>
<protein>
    <submittedName>
        <fullName evidence="11">Heat shock protein 90</fullName>
    </submittedName>
</protein>
<dbReference type="NCBIfam" id="NF003555">
    <property type="entry name" value="PRK05218.1"/>
    <property type="match status" value="1"/>
</dbReference>
<dbReference type="InterPro" id="IPR001404">
    <property type="entry name" value="Hsp90_fam"/>
</dbReference>
<feature type="compositionally biased region" description="Basic and acidic residues" evidence="7">
    <location>
        <begin position="1197"/>
        <end position="1209"/>
    </location>
</feature>
<organism evidence="9">
    <name type="scientific">Cladocopium goreaui</name>
    <dbReference type="NCBI Taxonomy" id="2562237"/>
    <lineage>
        <taxon>Eukaryota</taxon>
        <taxon>Sar</taxon>
        <taxon>Alveolata</taxon>
        <taxon>Dinophyceae</taxon>
        <taxon>Suessiales</taxon>
        <taxon>Symbiodiniaceae</taxon>
        <taxon>Cladocopium</taxon>
    </lineage>
</organism>
<dbReference type="EMBL" id="CAMXCT010003335">
    <property type="protein sequence ID" value="CAI4003887.1"/>
    <property type="molecule type" value="Genomic_DNA"/>
</dbReference>
<dbReference type="GO" id="GO:0005737">
    <property type="term" value="C:cytoplasm"/>
    <property type="evidence" value="ECO:0007669"/>
    <property type="project" value="UniProtKB-SubCell"/>
</dbReference>
<dbReference type="InterPro" id="IPR019805">
    <property type="entry name" value="Heat_shock_protein_90_CS"/>
</dbReference>
<sequence length="2653" mass="296078">MKVPHLWDEAFGARSHPSSFYVDCRLYRPTYEEAEYNRRSLGALEMCRGVDHQPLICEGWLPPRCLPELFFSGASRNDVHGVPETHRPWEFFDPMDPMDPGSVPMDVRSGFLEDSKDRWLHTSQEVTSGFLDDPKKLQWQPMMRHEMYEKQLEEAAARTLPEPDSEPEVCPAPEPSMKLEQLWQSTVEALECRATWRQPSAGAGAGAAAAAGAAGFGVRQGYLALYGVSSELFQVDDARGVVRYRPPSCFQHGAVAPLEQRMLRDWAVSCSKCLRLKAVSEKLLKNSSLTSQALGGVLKELLQSFYSDLSLRIKGSPCSFIKLHVVSGSWLRRLQPVFVLCHVEDIDQELAAKMGASPPLPKLPQGIEARKEKLLHSSDAKNLAKTCDFQQLEGLQVTLSVEKQYSWSKTASGCTEDLLEHIFRLCRVHEVSNCHFQACHRQLPVHLVPADMILLWIFQRSMQPFLDCVLTWTMATESASESIPKEFARSEGGKRKIRFPGFLSSVESDIQEMAHKLSILGLQLTPPSGPSAVLPLKPRGPELQSQSFLGTQAAKEEDDWVSQRGERCLAVLCAMQEAVEMATTSAMVDAAIDPALAGHTEVPTMLPVPAAPLTAAAAVPVLRNAESLQETKRKQDELRMALDAQVVENRALKAAAKQLDMEEEAKERALLGEPEDEMLLGDLRQQLLEEHQLQQRRVEEESLLLRWKLERLSVAEKLRQLYAFEAQAQALELQGFEAAPEAVARAAPRRIPVEEILSSWGPVVNPFEPEQRSRESVPGDIADQDPPDLQIHAGQDDPSMDLDDLDDESQAHTDHLKDPQQLVQQVLRQIYSSCAQRLAEAVQEPTASPVVAAATQRPVLGLPRGYSLQISKDVMSVKHAGSRPIDAALESCLLRPLRQQSQWVDLQVVRKVLDLQLRRIEMLRRYMLMGESRLLEPFLTEAMMTYAAPKPSEDDFQPGSFAAAMAETFAFNADIQQLMSLILNCLIINTFYSNKEIFLRELISNASDALDKIRYESITDPDKIEAQPNFFIKIIPDKTNSTLTIEDSGIGMTKNELINNLGTIAKSGTKAFMEAMAAGGDISMIGQFGVGFYSAYLVSDKVRVISKHNDDEQYIWESGAGGSFTVQKDTELVHGEIKRGTKIICYLKEDQSEFLEERRLKDLVKKHSEFIGFPIELYVEKSKEKEVTDSEDEGEAEEKKEEGDEPKIEEVDEEKEKEEKKKKTKKVKEVSHEWEQLNKNKPLWMRKSEDVTNEEYASFYKSLSNDWEDHLAVKHFSVEGQLEFRALLFVPRRAPFDLFETKKKRNNIKLYVRRVFIMDDCEELMPEWLNFVKGVVDSEDLPLNISRETLQQNKILRVIKKNLVKKCLEMFAEIAEKKDDYKKFYEAFGKCLKLGVHEDSTNRTKIAELLRFHTSKSGDEQISLKEYVDRMKEGQNDIFYITGESVAAVSSSPFLETLRKKGIEVLYMVDPIDEYATQQLKEFDGKKLKSTTKEGLDIDDEDKKKIEELKAEFEPLTKLMKEVLGDKVEKVLVSSRMADSPCVLTTSEYGWSANMERIMKAQALRDNSMTSYMVSKKTMEVNPKHSIMVELKKKAAADKSDKTVKDLIWLLFDTSLLTSGFNLDEPTQFAGRIHRMIKLGLSIDDDDEGLGDDDDLPPLEEVEGAADEASKMEASDVRLAEEALNLLFQSMVPRPTEPSDDHFLSAVTLHLATVPGPIGHGPVRLLDGIRFSLKLDFPMNLFFPERIMLQYSRPGSGFSGMAWSRTCVSVFFKGLGVITIRVRSQATQLEIEGQLLLHLEMRGYRSEQDMTVQLNYINDGLITSLREELFIPAVVVTIFQGWRVIAVSFEVGGRIYACSEKGVVVALDFPLCHFEVRMTALSSADSVGVDADRLEFRFRSAGDSVDVTCSQITVPPTWLILSRVSGPTLIQNARWCRDRHARVEGPDQTMQMSQLAGIHAHWTAATEALTVADTGPRVGAVAVDTHQNNLHLTCEAPLFQAQKVIVPAEAIALQFHDPESEERALVVPPVMDGPMAIPAAQAPGSLRALAGPAAAPLQAAPPVEAVISVTEAGHAPKAAAPGDKTVHVHRRSLEARQSESLADAAVTPQAFLDQVGLVKQVVSGGGSTSSAPRSYGPPPVIEEVTATPSVILLGAIHGSPFSNLAFVAAMEVGSAHEFVSKVGDWAPQLDESIRDDLLSSTFMLEQFWSLACSVEKAFFESTANQLGFGLCEAPAPPISAVSAKARRAGAIKALSGKTVNPPRKFLKTSPEPQSATPLLKTPLGGSGPRDWRRSGERTSVKWVTAKLAIECPDIDHQGLLAIQAEVISKRARTLKEAVPIPTTVVRAMELLVVDEGEPEATRLFTWWWLCMVFASLRFDDAMHVRPDELILNEEGMFGVAWQTKVERKRRGTKFVVPHVGFSGSDWLRAGWQLLQNEHSALARDYWMRDLNSREAFRNGPAQYQRSVQWLRFFGRYALNHYHQGEEVEFKELAAVVNTLTAHSARVTMLDAAVHAGRSTEEIGLQANWKNPGPLVLKYTRNRSAIPAKMVQQLVKDMLTQEHPVEVSDDTELDAVDQSALDQFQFYVKTNCSAAAYDCRYHCAALGEEEALACGRLKLVDCTHVGSCLPDIAMLCKHCARVRPEIAESFAQSA</sequence>
<dbReference type="Gene3D" id="3.40.50.11260">
    <property type="match status" value="1"/>
</dbReference>
<dbReference type="Proteomes" id="UP001152797">
    <property type="component" value="Unassembled WGS sequence"/>
</dbReference>
<dbReference type="SUPFAM" id="SSF54211">
    <property type="entry name" value="Ribosomal protein S5 domain 2-like"/>
    <property type="match status" value="1"/>
</dbReference>
<dbReference type="OrthoDB" id="28737at2759"/>
<keyword evidence="6" id="KW-0143">Chaperone</keyword>
<feature type="domain" description="Histidine kinase/HSP90-like ATPase" evidence="8">
    <location>
        <begin position="994"/>
        <end position="1151"/>
    </location>
</feature>
<keyword evidence="12" id="KW-1185">Reference proteome</keyword>
<evidence type="ECO:0000313" key="9">
    <source>
        <dbReference type="EMBL" id="CAI4003887.1"/>
    </source>
</evidence>
<dbReference type="Gene3D" id="3.30.230.80">
    <property type="match status" value="1"/>
</dbReference>
<comment type="similarity">
    <text evidence="2">Belongs to the heat shock protein 90 family.</text>
</comment>
<dbReference type="FunFam" id="3.30.230.80:FF:000001">
    <property type="entry name" value="Heat shock protein 90 alpha"/>
    <property type="match status" value="1"/>
</dbReference>
<dbReference type="GO" id="GO:0016887">
    <property type="term" value="F:ATP hydrolysis activity"/>
    <property type="evidence" value="ECO:0007669"/>
    <property type="project" value="InterPro"/>
</dbReference>
<reference evidence="9" key="1">
    <citation type="submission" date="2022-10" db="EMBL/GenBank/DDBJ databases">
        <authorList>
            <person name="Chen Y."/>
            <person name="Dougan E. K."/>
            <person name="Chan C."/>
            <person name="Rhodes N."/>
            <person name="Thang M."/>
        </authorList>
    </citation>
    <scope>NUCLEOTIDE SEQUENCE</scope>
</reference>
<feature type="region of interest" description="Disordered" evidence="7">
    <location>
        <begin position="764"/>
        <end position="816"/>
    </location>
</feature>
<dbReference type="Pfam" id="PF13589">
    <property type="entry name" value="HATPase_c_3"/>
    <property type="match status" value="1"/>
</dbReference>
<evidence type="ECO:0000256" key="4">
    <source>
        <dbReference type="ARBA" id="ARBA00022741"/>
    </source>
</evidence>
<evidence type="ECO:0000256" key="5">
    <source>
        <dbReference type="ARBA" id="ARBA00022840"/>
    </source>
</evidence>
<keyword evidence="4" id="KW-0547">Nucleotide-binding</keyword>
<gene>
    <name evidence="9" type="ORF">C1SCF055_LOCUS29715</name>
</gene>
<dbReference type="FunFam" id="3.30.565.10:FF:000001">
    <property type="entry name" value="Heat shock protein HSP 90-alpha"/>
    <property type="match status" value="1"/>
</dbReference>
<evidence type="ECO:0000256" key="3">
    <source>
        <dbReference type="ARBA" id="ARBA00022490"/>
    </source>
</evidence>
<keyword evidence="11" id="KW-0346">Stress response</keyword>
<dbReference type="InterPro" id="IPR020568">
    <property type="entry name" value="Ribosomal_Su5_D2-typ_SF"/>
</dbReference>
<dbReference type="Gene3D" id="1.20.120.790">
    <property type="entry name" value="Heat shock protein 90, C-terminal domain"/>
    <property type="match status" value="1"/>
</dbReference>
<dbReference type="FunFam" id="1.20.120.790:FF:000001">
    <property type="entry name" value="Heat shock protein 90 alpha"/>
    <property type="match status" value="1"/>
</dbReference>
<accession>A0A9P1D7B1</accession>
<dbReference type="InterPro" id="IPR037196">
    <property type="entry name" value="HSP90_C"/>
</dbReference>
<keyword evidence="5" id="KW-0067">ATP-binding</keyword>
<dbReference type="GO" id="GO:0005524">
    <property type="term" value="F:ATP binding"/>
    <property type="evidence" value="ECO:0007669"/>
    <property type="project" value="UniProtKB-KW"/>
</dbReference>
<dbReference type="HAMAP" id="MF_00505">
    <property type="entry name" value="HSP90"/>
    <property type="match status" value="1"/>
</dbReference>
<dbReference type="PROSITE" id="PS00298">
    <property type="entry name" value="HSP90"/>
    <property type="match status" value="1"/>
</dbReference>
<dbReference type="InterPro" id="IPR036890">
    <property type="entry name" value="HATPase_C_sf"/>
</dbReference>
<evidence type="ECO:0000256" key="1">
    <source>
        <dbReference type="ARBA" id="ARBA00004496"/>
    </source>
</evidence>
<evidence type="ECO:0000259" key="8">
    <source>
        <dbReference type="SMART" id="SM00387"/>
    </source>
</evidence>
<comment type="caution">
    <text evidence="9">The sequence shown here is derived from an EMBL/GenBank/DDBJ whole genome shotgun (WGS) entry which is preliminary data.</text>
</comment>
<evidence type="ECO:0000256" key="2">
    <source>
        <dbReference type="ARBA" id="ARBA00008239"/>
    </source>
</evidence>
<dbReference type="EMBL" id="CAMXCT030003335">
    <property type="protein sequence ID" value="CAL4791199.1"/>
    <property type="molecule type" value="Genomic_DNA"/>
</dbReference>
<feature type="region of interest" description="Disordered" evidence="7">
    <location>
        <begin position="2262"/>
        <end position="2294"/>
    </location>
</feature>
<feature type="region of interest" description="Disordered" evidence="7">
    <location>
        <begin position="1184"/>
        <end position="1225"/>
    </location>
</feature>
<evidence type="ECO:0000256" key="7">
    <source>
        <dbReference type="SAM" id="MobiDB-lite"/>
    </source>
</evidence>
<dbReference type="FunFam" id="3.40.50.11260:FF:000001">
    <property type="entry name" value="Heat shock protein 90 alpha"/>
    <property type="match status" value="1"/>
</dbReference>
<proteinExistence type="inferred from homology"/>
<dbReference type="InterPro" id="IPR003594">
    <property type="entry name" value="HATPase_dom"/>
</dbReference>
<dbReference type="SMART" id="SM00387">
    <property type="entry name" value="HATPase_c"/>
    <property type="match status" value="1"/>
</dbReference>
<comment type="subcellular location">
    <subcellularLocation>
        <location evidence="1">Cytoplasm</location>
    </subcellularLocation>
</comment>
<dbReference type="EMBL" id="CAMXCT020003335">
    <property type="protein sequence ID" value="CAL1157262.1"/>
    <property type="molecule type" value="Genomic_DNA"/>
</dbReference>
<evidence type="ECO:0000313" key="12">
    <source>
        <dbReference type="Proteomes" id="UP001152797"/>
    </source>
</evidence>
<name>A0A9P1D7B1_9DINO</name>
<dbReference type="Gene3D" id="3.30.565.10">
    <property type="entry name" value="Histidine kinase-like ATPase, C-terminal domain"/>
    <property type="match status" value="1"/>
</dbReference>
<reference evidence="10" key="2">
    <citation type="submission" date="2024-04" db="EMBL/GenBank/DDBJ databases">
        <authorList>
            <person name="Chen Y."/>
            <person name="Shah S."/>
            <person name="Dougan E. K."/>
            <person name="Thang M."/>
            <person name="Chan C."/>
        </authorList>
    </citation>
    <scope>NUCLEOTIDE SEQUENCE [LARGE SCALE GENOMIC DNA]</scope>
</reference>
<dbReference type="PANTHER" id="PTHR11528">
    <property type="entry name" value="HEAT SHOCK PROTEIN 90 FAMILY MEMBER"/>
    <property type="match status" value="1"/>
</dbReference>